<dbReference type="OrthoDB" id="6428486at2759"/>
<evidence type="ECO:0000313" key="2">
    <source>
        <dbReference type="Proteomes" id="UP000887013"/>
    </source>
</evidence>
<proteinExistence type="predicted"/>
<dbReference type="Proteomes" id="UP000887013">
    <property type="component" value="Unassembled WGS sequence"/>
</dbReference>
<dbReference type="EMBL" id="BMAW01027483">
    <property type="protein sequence ID" value="GFU02327.1"/>
    <property type="molecule type" value="Genomic_DNA"/>
</dbReference>
<reference evidence="1" key="1">
    <citation type="submission" date="2020-08" db="EMBL/GenBank/DDBJ databases">
        <title>Multicomponent nature underlies the extraordinary mechanical properties of spider dragline silk.</title>
        <authorList>
            <person name="Kono N."/>
            <person name="Nakamura H."/>
            <person name="Mori M."/>
            <person name="Yoshida Y."/>
            <person name="Ohtoshi R."/>
            <person name="Malay A.D."/>
            <person name="Moran D.A.P."/>
            <person name="Tomita M."/>
            <person name="Numata K."/>
            <person name="Arakawa K."/>
        </authorList>
    </citation>
    <scope>NUCLEOTIDE SEQUENCE</scope>
</reference>
<evidence type="ECO:0000313" key="1">
    <source>
        <dbReference type="EMBL" id="GFU02327.1"/>
    </source>
</evidence>
<organism evidence="1 2">
    <name type="scientific">Nephila pilipes</name>
    <name type="common">Giant wood spider</name>
    <name type="synonym">Nephila maculata</name>
    <dbReference type="NCBI Taxonomy" id="299642"/>
    <lineage>
        <taxon>Eukaryota</taxon>
        <taxon>Metazoa</taxon>
        <taxon>Ecdysozoa</taxon>
        <taxon>Arthropoda</taxon>
        <taxon>Chelicerata</taxon>
        <taxon>Arachnida</taxon>
        <taxon>Araneae</taxon>
        <taxon>Araneomorphae</taxon>
        <taxon>Entelegynae</taxon>
        <taxon>Araneoidea</taxon>
        <taxon>Nephilidae</taxon>
        <taxon>Nephila</taxon>
    </lineage>
</organism>
<gene>
    <name evidence="1" type="ORF">NPIL_549341</name>
</gene>
<protein>
    <submittedName>
        <fullName evidence="1">Uncharacterized protein</fullName>
    </submittedName>
</protein>
<accession>A0A8X6UEJ8</accession>
<sequence length="145" mass="16039">MRPEGVVVNRILGSEREREKPLFENWEDLCSPDGDAVAGPDTQRGMGTRFTVGANYRASRALANLPRDPPDDKAASVHQTMELILVKPPLVPMATSNTPNLDAGGAFIRKCRERRGSSIPNLFLLAGRRTMPSERQGRKRGEEEI</sequence>
<keyword evidence="2" id="KW-1185">Reference proteome</keyword>
<dbReference type="AlphaFoldDB" id="A0A8X6UEJ8"/>
<comment type="caution">
    <text evidence="1">The sequence shown here is derived from an EMBL/GenBank/DDBJ whole genome shotgun (WGS) entry which is preliminary data.</text>
</comment>
<name>A0A8X6UEJ8_NEPPI</name>